<evidence type="ECO:0008006" key="3">
    <source>
        <dbReference type="Google" id="ProtNLM"/>
    </source>
</evidence>
<name>A0A3M6UN66_POCDA</name>
<dbReference type="AlphaFoldDB" id="A0A3M6UN66"/>
<comment type="caution">
    <text evidence="1">The sequence shown here is derived from an EMBL/GenBank/DDBJ whole genome shotgun (WGS) entry which is preliminary data.</text>
</comment>
<reference evidence="1 2" key="1">
    <citation type="journal article" date="2018" name="Sci. Rep.">
        <title>Comparative analysis of the Pocillopora damicornis genome highlights role of immune system in coral evolution.</title>
        <authorList>
            <person name="Cunning R."/>
            <person name="Bay R.A."/>
            <person name="Gillette P."/>
            <person name="Baker A.C."/>
            <person name="Traylor-Knowles N."/>
        </authorList>
    </citation>
    <scope>NUCLEOTIDE SEQUENCE [LARGE SCALE GENOMIC DNA]</scope>
    <source>
        <strain evidence="1">RSMAS</strain>
        <tissue evidence="1">Whole animal</tissue>
    </source>
</reference>
<organism evidence="1 2">
    <name type="scientific">Pocillopora damicornis</name>
    <name type="common">Cauliflower coral</name>
    <name type="synonym">Millepora damicornis</name>
    <dbReference type="NCBI Taxonomy" id="46731"/>
    <lineage>
        <taxon>Eukaryota</taxon>
        <taxon>Metazoa</taxon>
        <taxon>Cnidaria</taxon>
        <taxon>Anthozoa</taxon>
        <taxon>Hexacorallia</taxon>
        <taxon>Scleractinia</taxon>
        <taxon>Astrocoeniina</taxon>
        <taxon>Pocilloporidae</taxon>
        <taxon>Pocillopora</taxon>
    </lineage>
</organism>
<proteinExistence type="predicted"/>
<evidence type="ECO:0000313" key="1">
    <source>
        <dbReference type="EMBL" id="RMX55106.1"/>
    </source>
</evidence>
<keyword evidence="2" id="KW-1185">Reference proteome</keyword>
<dbReference type="EMBL" id="RCHS01001120">
    <property type="protein sequence ID" value="RMX55106.1"/>
    <property type="molecule type" value="Genomic_DNA"/>
</dbReference>
<accession>A0A3M6UN66</accession>
<gene>
    <name evidence="1" type="ORF">pdam_00022772</name>
</gene>
<protein>
    <recommendedName>
        <fullName evidence="3">GIY-YIG domain-containing protein</fullName>
    </recommendedName>
</protein>
<dbReference type="Proteomes" id="UP000275408">
    <property type="component" value="Unassembled WGS sequence"/>
</dbReference>
<evidence type="ECO:0000313" key="2">
    <source>
        <dbReference type="Proteomes" id="UP000275408"/>
    </source>
</evidence>
<sequence>MFGVKNPIPRGRRTCEVHKFLCADCNACYVGETSRHLFTRLREHLSDDLFPRESPRGITSLFSGNVTQWKDDSPPPDENHYPLQHRLIGNHWRNSTGFKNSEVVNASFFSSVVKVSR</sequence>